<protein>
    <recommendedName>
        <fullName evidence="2">HTH cro/C1-type domain-containing protein</fullName>
    </recommendedName>
</protein>
<dbReference type="PROSITE" id="PS50943">
    <property type="entry name" value="HTH_CROC1"/>
    <property type="match status" value="1"/>
</dbReference>
<evidence type="ECO:0000259" key="2">
    <source>
        <dbReference type="PROSITE" id="PS50943"/>
    </source>
</evidence>
<dbReference type="CDD" id="cd00093">
    <property type="entry name" value="HTH_XRE"/>
    <property type="match status" value="1"/>
</dbReference>
<sequence length="102" mass="11045">MTTRQRHEIARQMGRRVRTGRVCKGLTPDGLAERAGLTRRYLGRIEAGVEQPTADDLVAIARALELPLWFVFDVPAARGGAGRKPAVHSGQRTLLGSPDDAG</sequence>
<evidence type="ECO:0000313" key="4">
    <source>
        <dbReference type="Proteomes" id="UP000214646"/>
    </source>
</evidence>
<dbReference type="SUPFAM" id="SSF47413">
    <property type="entry name" value="lambda repressor-like DNA-binding domains"/>
    <property type="match status" value="1"/>
</dbReference>
<accession>A0A225DHQ5</accession>
<dbReference type="GO" id="GO:0003677">
    <property type="term" value="F:DNA binding"/>
    <property type="evidence" value="ECO:0007669"/>
    <property type="project" value="InterPro"/>
</dbReference>
<dbReference type="InterPro" id="IPR001387">
    <property type="entry name" value="Cro/C1-type_HTH"/>
</dbReference>
<comment type="caution">
    <text evidence="3">The sequence shown here is derived from an EMBL/GenBank/DDBJ whole genome shotgun (WGS) entry which is preliminary data.</text>
</comment>
<proteinExistence type="predicted"/>
<dbReference type="EMBL" id="NIDE01000007">
    <property type="protein sequence ID" value="OWK40982.1"/>
    <property type="molecule type" value="Genomic_DNA"/>
</dbReference>
<dbReference type="Proteomes" id="UP000214646">
    <property type="component" value="Unassembled WGS sequence"/>
</dbReference>
<evidence type="ECO:0000313" key="3">
    <source>
        <dbReference type="EMBL" id="OWK40982.1"/>
    </source>
</evidence>
<dbReference type="AlphaFoldDB" id="A0A225DHQ5"/>
<evidence type="ECO:0000256" key="1">
    <source>
        <dbReference type="SAM" id="MobiDB-lite"/>
    </source>
</evidence>
<dbReference type="RefSeq" id="WP_088255948.1">
    <property type="nucleotide sequence ID" value="NZ_NIDE01000007.1"/>
</dbReference>
<feature type="domain" description="HTH cro/C1-type" evidence="2">
    <location>
        <begin position="24"/>
        <end position="70"/>
    </location>
</feature>
<dbReference type="Pfam" id="PF13560">
    <property type="entry name" value="HTH_31"/>
    <property type="match status" value="1"/>
</dbReference>
<dbReference type="Gene3D" id="1.10.260.40">
    <property type="entry name" value="lambda repressor-like DNA-binding domains"/>
    <property type="match status" value="1"/>
</dbReference>
<dbReference type="OrthoDB" id="680346at2"/>
<dbReference type="InterPro" id="IPR010982">
    <property type="entry name" value="Lambda_DNA-bd_dom_sf"/>
</dbReference>
<reference evidence="4" key="1">
    <citation type="submission" date="2017-06" db="EMBL/GenBank/DDBJ databases">
        <title>Genome analysis of Fimbriiglobus ruber SP5, the first member of the order Planctomycetales with confirmed chitinolytic capability.</title>
        <authorList>
            <person name="Ravin N.V."/>
            <person name="Rakitin A.L."/>
            <person name="Ivanova A.A."/>
            <person name="Beletsky A.V."/>
            <person name="Kulichevskaya I.S."/>
            <person name="Mardanov A.V."/>
            <person name="Dedysh S.N."/>
        </authorList>
    </citation>
    <scope>NUCLEOTIDE SEQUENCE [LARGE SCALE GENOMIC DNA]</scope>
    <source>
        <strain evidence="4">SP5</strain>
    </source>
</reference>
<gene>
    <name evidence="3" type="ORF">FRUB_04874</name>
</gene>
<organism evidence="3 4">
    <name type="scientific">Fimbriiglobus ruber</name>
    <dbReference type="NCBI Taxonomy" id="1908690"/>
    <lineage>
        <taxon>Bacteria</taxon>
        <taxon>Pseudomonadati</taxon>
        <taxon>Planctomycetota</taxon>
        <taxon>Planctomycetia</taxon>
        <taxon>Gemmatales</taxon>
        <taxon>Gemmataceae</taxon>
        <taxon>Fimbriiglobus</taxon>
    </lineage>
</organism>
<name>A0A225DHQ5_9BACT</name>
<dbReference type="SMART" id="SM00530">
    <property type="entry name" value="HTH_XRE"/>
    <property type="match status" value="1"/>
</dbReference>
<keyword evidence="4" id="KW-1185">Reference proteome</keyword>
<feature type="region of interest" description="Disordered" evidence="1">
    <location>
        <begin position="80"/>
        <end position="102"/>
    </location>
</feature>